<evidence type="ECO:0000313" key="3">
    <source>
        <dbReference type="EMBL" id="THG34487.1"/>
    </source>
</evidence>
<feature type="compositionally biased region" description="Basic and acidic residues" evidence="1">
    <location>
        <begin position="35"/>
        <end position="45"/>
    </location>
</feature>
<dbReference type="InterPro" id="IPR010767">
    <property type="entry name" value="Phage_CGC-2007_Cje0229"/>
</dbReference>
<name>A0A4V3WU51_9MICO</name>
<feature type="transmembrane region" description="Helical" evidence="2">
    <location>
        <begin position="253"/>
        <end position="276"/>
    </location>
</feature>
<accession>A0A4V3WU51</accession>
<dbReference type="EMBL" id="SSSN01000005">
    <property type="protein sequence ID" value="THG34487.1"/>
    <property type="molecule type" value="Genomic_DNA"/>
</dbReference>
<sequence length="301" mass="32845">MGPLGAYGWRPRRGKGWRPSSWRPPSMVVSAPRGDGSRVRGRMEPRPVAAGREARSAMPYTNADGEPLASIELAQVPPDDYRFQLRSAIHYREPGGTVEYTAPAHTPSDHPQDGQRTDLASVPQFLWSFVASYGRQSAAAIVHDARSDAADLLGDPAAALGQRRTDDRVFRVGLREQRVPLVRAWLMWSWVSVGRYVAFKPWVAVLMIAQAVVALAVVVLASVLAFSNPLWLLLLLVPAALALPWGRDAGLMLVLSYGGAFTAPLIALHLLSLLPFRLVEFVGELVTGGEPTKVFRPTVRG</sequence>
<evidence type="ECO:0000313" key="4">
    <source>
        <dbReference type="Proteomes" id="UP000307380"/>
    </source>
</evidence>
<proteinExistence type="predicted"/>
<reference evidence="3 4" key="1">
    <citation type="submission" date="2019-04" db="EMBL/GenBank/DDBJ databases">
        <authorList>
            <person name="Jiang L."/>
        </authorList>
    </citation>
    <scope>NUCLEOTIDE SEQUENCE [LARGE SCALE GENOMIC DNA]</scope>
    <source>
        <strain evidence="3 4">YIM 131861</strain>
    </source>
</reference>
<feature type="region of interest" description="Disordered" evidence="1">
    <location>
        <begin position="1"/>
        <end position="54"/>
    </location>
</feature>
<feature type="transmembrane region" description="Helical" evidence="2">
    <location>
        <begin position="202"/>
        <end position="224"/>
    </location>
</feature>
<feature type="transmembrane region" description="Helical" evidence="2">
    <location>
        <begin position="230"/>
        <end position="246"/>
    </location>
</feature>
<dbReference type="AlphaFoldDB" id="A0A4V3WU51"/>
<keyword evidence="2" id="KW-1133">Transmembrane helix</keyword>
<organism evidence="3 4">
    <name type="scientific">Orlajensenia flava</name>
    <dbReference type="NCBI Taxonomy" id="2565934"/>
    <lineage>
        <taxon>Bacteria</taxon>
        <taxon>Bacillati</taxon>
        <taxon>Actinomycetota</taxon>
        <taxon>Actinomycetes</taxon>
        <taxon>Micrococcales</taxon>
        <taxon>Microbacteriaceae</taxon>
        <taxon>Orlajensenia</taxon>
    </lineage>
</organism>
<gene>
    <name evidence="3" type="ORF">E6C70_09520</name>
</gene>
<evidence type="ECO:0000256" key="2">
    <source>
        <dbReference type="SAM" id="Phobius"/>
    </source>
</evidence>
<comment type="caution">
    <text evidence="3">The sequence shown here is derived from an EMBL/GenBank/DDBJ whole genome shotgun (WGS) entry which is preliminary data.</text>
</comment>
<protein>
    <submittedName>
        <fullName evidence="3">DUF1353 domain-containing protein</fullName>
    </submittedName>
</protein>
<dbReference type="Pfam" id="PF07087">
    <property type="entry name" value="DUF1353"/>
    <property type="match status" value="1"/>
</dbReference>
<keyword evidence="2" id="KW-0812">Transmembrane</keyword>
<evidence type="ECO:0000256" key="1">
    <source>
        <dbReference type="SAM" id="MobiDB-lite"/>
    </source>
</evidence>
<keyword evidence="4" id="KW-1185">Reference proteome</keyword>
<keyword evidence="2" id="KW-0472">Membrane</keyword>
<dbReference type="Proteomes" id="UP000307380">
    <property type="component" value="Unassembled WGS sequence"/>
</dbReference>